<dbReference type="GO" id="GO:0015074">
    <property type="term" value="P:DNA integration"/>
    <property type="evidence" value="ECO:0007669"/>
    <property type="project" value="TreeGrafter"/>
</dbReference>
<dbReference type="Proteomes" id="UP000499080">
    <property type="component" value="Unassembled WGS sequence"/>
</dbReference>
<accession>A0A4Y2DPY0</accession>
<dbReference type="GO" id="GO:0035861">
    <property type="term" value="C:site of double-strand break"/>
    <property type="evidence" value="ECO:0007669"/>
    <property type="project" value="TreeGrafter"/>
</dbReference>
<dbReference type="GO" id="GO:0044774">
    <property type="term" value="P:mitotic DNA integrity checkpoint signaling"/>
    <property type="evidence" value="ECO:0007669"/>
    <property type="project" value="TreeGrafter"/>
</dbReference>
<dbReference type="OrthoDB" id="10032414at2759"/>
<dbReference type="InterPro" id="IPR052709">
    <property type="entry name" value="Transposase-MT_Hybrid"/>
</dbReference>
<dbReference type="GO" id="GO:0005634">
    <property type="term" value="C:nucleus"/>
    <property type="evidence" value="ECO:0007669"/>
    <property type="project" value="TreeGrafter"/>
</dbReference>
<dbReference type="InterPro" id="IPR036397">
    <property type="entry name" value="RNaseH_sf"/>
</dbReference>
<dbReference type="GO" id="GO:0044547">
    <property type="term" value="F:DNA topoisomerase binding"/>
    <property type="evidence" value="ECO:0007669"/>
    <property type="project" value="TreeGrafter"/>
</dbReference>
<dbReference type="GO" id="GO:0003690">
    <property type="term" value="F:double-stranded DNA binding"/>
    <property type="evidence" value="ECO:0007669"/>
    <property type="project" value="TreeGrafter"/>
</dbReference>
<protein>
    <recommendedName>
        <fullName evidence="3">Histone-lysine N-methyltransferase SETMAR</fullName>
    </recommendedName>
</protein>
<evidence type="ECO:0008006" key="3">
    <source>
        <dbReference type="Google" id="ProtNLM"/>
    </source>
</evidence>
<dbReference type="GO" id="GO:0000729">
    <property type="term" value="P:DNA double-strand break processing"/>
    <property type="evidence" value="ECO:0007669"/>
    <property type="project" value="TreeGrafter"/>
</dbReference>
<keyword evidence="2" id="KW-1185">Reference proteome</keyword>
<sequence>MLLLNKTINSIKYSSQLDNLKQTIEQKCPELANHKVVVFYQDNTTLHVSLAIQRKLLKLGWDVLHHSPCSPDFAPTNFHLFCSLQNSLKENFQFSGGLQTVPGAAFSDKLREFYESRIMKLPKSDSKL</sequence>
<comment type="caution">
    <text evidence="1">The sequence shown here is derived from an EMBL/GenBank/DDBJ whole genome shotgun (WGS) entry which is preliminary data.</text>
</comment>
<gene>
    <name evidence="1" type="ORF">AVEN_137258_1</name>
</gene>
<dbReference type="GO" id="GO:0031297">
    <property type="term" value="P:replication fork processing"/>
    <property type="evidence" value="ECO:0007669"/>
    <property type="project" value="TreeGrafter"/>
</dbReference>
<dbReference type="GO" id="GO:0042800">
    <property type="term" value="F:histone H3K4 methyltransferase activity"/>
    <property type="evidence" value="ECO:0007669"/>
    <property type="project" value="TreeGrafter"/>
</dbReference>
<dbReference type="PANTHER" id="PTHR46060:SF2">
    <property type="entry name" value="HISTONE-LYSINE N-METHYLTRANSFERASE SETMAR"/>
    <property type="match status" value="1"/>
</dbReference>
<dbReference type="GO" id="GO:0003697">
    <property type="term" value="F:single-stranded DNA binding"/>
    <property type="evidence" value="ECO:0007669"/>
    <property type="project" value="TreeGrafter"/>
</dbReference>
<dbReference type="AlphaFoldDB" id="A0A4Y2DPY0"/>
<dbReference type="GO" id="GO:0000014">
    <property type="term" value="F:single-stranded DNA endodeoxyribonuclease activity"/>
    <property type="evidence" value="ECO:0007669"/>
    <property type="project" value="TreeGrafter"/>
</dbReference>
<dbReference type="PANTHER" id="PTHR46060">
    <property type="entry name" value="MARINER MOS1 TRANSPOSASE-LIKE PROTEIN"/>
    <property type="match status" value="1"/>
</dbReference>
<dbReference type="GO" id="GO:0006303">
    <property type="term" value="P:double-strand break repair via nonhomologous end joining"/>
    <property type="evidence" value="ECO:0007669"/>
    <property type="project" value="TreeGrafter"/>
</dbReference>
<evidence type="ECO:0000313" key="2">
    <source>
        <dbReference type="Proteomes" id="UP000499080"/>
    </source>
</evidence>
<reference evidence="1 2" key="1">
    <citation type="journal article" date="2019" name="Sci. Rep.">
        <title>Orb-weaving spider Araneus ventricosus genome elucidates the spidroin gene catalogue.</title>
        <authorList>
            <person name="Kono N."/>
            <person name="Nakamura H."/>
            <person name="Ohtoshi R."/>
            <person name="Moran D.A.P."/>
            <person name="Shinohara A."/>
            <person name="Yoshida Y."/>
            <person name="Fujiwara M."/>
            <person name="Mori M."/>
            <person name="Tomita M."/>
            <person name="Arakawa K."/>
        </authorList>
    </citation>
    <scope>NUCLEOTIDE SEQUENCE [LARGE SCALE GENOMIC DNA]</scope>
</reference>
<dbReference type="Gene3D" id="3.30.420.10">
    <property type="entry name" value="Ribonuclease H-like superfamily/Ribonuclease H"/>
    <property type="match status" value="1"/>
</dbReference>
<name>A0A4Y2DPY0_ARAVE</name>
<dbReference type="GO" id="GO:0000793">
    <property type="term" value="C:condensed chromosome"/>
    <property type="evidence" value="ECO:0007669"/>
    <property type="project" value="TreeGrafter"/>
</dbReference>
<organism evidence="1 2">
    <name type="scientific">Araneus ventricosus</name>
    <name type="common">Orbweaver spider</name>
    <name type="synonym">Epeira ventricosa</name>
    <dbReference type="NCBI Taxonomy" id="182803"/>
    <lineage>
        <taxon>Eukaryota</taxon>
        <taxon>Metazoa</taxon>
        <taxon>Ecdysozoa</taxon>
        <taxon>Arthropoda</taxon>
        <taxon>Chelicerata</taxon>
        <taxon>Arachnida</taxon>
        <taxon>Araneae</taxon>
        <taxon>Araneomorphae</taxon>
        <taxon>Entelegynae</taxon>
        <taxon>Araneoidea</taxon>
        <taxon>Araneidae</taxon>
        <taxon>Araneus</taxon>
    </lineage>
</organism>
<proteinExistence type="predicted"/>
<dbReference type="EMBL" id="BGPR01000413">
    <property type="protein sequence ID" value="GBM18882.1"/>
    <property type="molecule type" value="Genomic_DNA"/>
</dbReference>
<dbReference type="GO" id="GO:0046975">
    <property type="term" value="F:histone H3K36 methyltransferase activity"/>
    <property type="evidence" value="ECO:0007669"/>
    <property type="project" value="TreeGrafter"/>
</dbReference>
<evidence type="ECO:0000313" key="1">
    <source>
        <dbReference type="EMBL" id="GBM18882.1"/>
    </source>
</evidence>